<gene>
    <name evidence="3" type="ORF">A3860_08605</name>
</gene>
<dbReference type="Proteomes" id="UP000192796">
    <property type="component" value="Unassembled WGS sequence"/>
</dbReference>
<evidence type="ECO:0000313" key="4">
    <source>
        <dbReference type="Proteomes" id="UP000192796"/>
    </source>
</evidence>
<dbReference type="Pfam" id="PF18962">
    <property type="entry name" value="Por_Secre_tail"/>
    <property type="match status" value="1"/>
</dbReference>
<dbReference type="STRING" id="1703345.A3860_08605"/>
<accession>A0A1V9FH53</accession>
<feature type="domain" description="Secretion system C-terminal sorting" evidence="2">
    <location>
        <begin position="275"/>
        <end position="344"/>
    </location>
</feature>
<dbReference type="NCBIfam" id="TIGR04183">
    <property type="entry name" value="Por_Secre_tail"/>
    <property type="match status" value="1"/>
</dbReference>
<comment type="caution">
    <text evidence="3">The sequence shown here is derived from an EMBL/GenBank/DDBJ whole genome shotgun (WGS) entry which is preliminary data.</text>
</comment>
<name>A0A1V9FH53_9BACT</name>
<organism evidence="3 4">
    <name type="scientific">Niastella vici</name>
    <dbReference type="NCBI Taxonomy" id="1703345"/>
    <lineage>
        <taxon>Bacteria</taxon>
        <taxon>Pseudomonadati</taxon>
        <taxon>Bacteroidota</taxon>
        <taxon>Chitinophagia</taxon>
        <taxon>Chitinophagales</taxon>
        <taxon>Chitinophagaceae</taxon>
        <taxon>Niastella</taxon>
    </lineage>
</organism>
<keyword evidence="1" id="KW-0732">Signal</keyword>
<dbReference type="RefSeq" id="WP_081155582.1">
    <property type="nucleotide sequence ID" value="NZ_LVYD01000113.1"/>
</dbReference>
<evidence type="ECO:0000259" key="2">
    <source>
        <dbReference type="Pfam" id="PF18962"/>
    </source>
</evidence>
<dbReference type="OrthoDB" id="639955at2"/>
<feature type="signal peptide" evidence="1">
    <location>
        <begin position="1"/>
        <end position="19"/>
    </location>
</feature>
<keyword evidence="4" id="KW-1185">Reference proteome</keyword>
<sequence length="347" mass="37873">MKKMYSFVMVSFIALTVHAQLVLNENFTGYTNGALKGQGRWGEENTGSQVVVNDARPLLYTTYSCGGQYITTDHVDGKDPYKPFSAKIQTTTSKTVFTSFVIRVNEVMSNIGFFYLVLRDTTALTPNIACRFFVQQEPGASKEIQFGIAVGIGNAAFTTTDARYNTGNTYLIVIRYDIVNDGPDKAFLWVNPSTVAEPAPGSKCTASFALSTTGEVPYGPQWNALQLFQSGMYTPAADLDAFRVAEGTTSSVAWDYLGIQTAALPGERTDFGLSPNPVLSKLKIEYPQVATDGHVQILNVQGMLMKDLWLPANTNASTIDMSSFASGLYFVLFHNGSTVVVKKVLKQ</sequence>
<reference evidence="3 4" key="1">
    <citation type="submission" date="2016-03" db="EMBL/GenBank/DDBJ databases">
        <title>Niastella vici sp. nov., isolated from farmland soil.</title>
        <authorList>
            <person name="Chen L."/>
            <person name="Wang D."/>
            <person name="Yang S."/>
            <person name="Wang G."/>
        </authorList>
    </citation>
    <scope>NUCLEOTIDE SEQUENCE [LARGE SCALE GENOMIC DNA]</scope>
    <source>
        <strain evidence="3 4">DJ57</strain>
    </source>
</reference>
<evidence type="ECO:0000313" key="3">
    <source>
        <dbReference type="EMBL" id="OQP57682.1"/>
    </source>
</evidence>
<feature type="chain" id="PRO_5011963655" description="Secretion system C-terminal sorting domain-containing protein" evidence="1">
    <location>
        <begin position="20"/>
        <end position="347"/>
    </location>
</feature>
<protein>
    <recommendedName>
        <fullName evidence="2">Secretion system C-terminal sorting domain-containing protein</fullName>
    </recommendedName>
</protein>
<dbReference type="InterPro" id="IPR026444">
    <property type="entry name" value="Secre_tail"/>
</dbReference>
<evidence type="ECO:0000256" key="1">
    <source>
        <dbReference type="SAM" id="SignalP"/>
    </source>
</evidence>
<dbReference type="AlphaFoldDB" id="A0A1V9FH53"/>
<proteinExistence type="predicted"/>
<dbReference type="EMBL" id="LVYD01000113">
    <property type="protein sequence ID" value="OQP57682.1"/>
    <property type="molecule type" value="Genomic_DNA"/>
</dbReference>